<dbReference type="EMBL" id="LFTY01000002">
    <property type="protein sequence ID" value="KMW58403.1"/>
    <property type="molecule type" value="Genomic_DNA"/>
</dbReference>
<dbReference type="Gene3D" id="3.40.50.300">
    <property type="entry name" value="P-loop containing nucleotide triphosphate hydrolases"/>
    <property type="match status" value="2"/>
</dbReference>
<sequence>MQISAPIFYLKRQAKQLARDGGLPLHAALNKVAADQGFQSWSHLSNTAPNSPAQSVLAALTPGELVLIAARPGQGKTLLALEILAEATKAGHAGAVFSLDYTAEEIAEPYHTVGGRAGDAVRFDVADEISADYITSALDGAGPGTVAVIDYLQLLDQRRAHPPLDAQVAQLSAFARRSGVSFLCISQIDRRFDPDAKAVPDASDIRLPNPVDLTLFARAVFLHGGATRIAPL</sequence>
<dbReference type="GO" id="GO:0005829">
    <property type="term" value="C:cytosol"/>
    <property type="evidence" value="ECO:0007669"/>
    <property type="project" value="TreeGrafter"/>
</dbReference>
<proteinExistence type="predicted"/>
<name>A0A0J9GY51_9RHOB</name>
<reference evidence="2 3" key="1">
    <citation type="submission" date="2015-06" db="EMBL/GenBank/DDBJ databases">
        <title>Draft genome sequence of an Alphaproteobacteria species associated to the Mediterranean sponge Oscarella lobularis.</title>
        <authorList>
            <person name="Jourda C."/>
            <person name="Santini S."/>
            <person name="Claverie J.-M."/>
        </authorList>
    </citation>
    <scope>NUCLEOTIDE SEQUENCE [LARGE SCALE GENOMIC DNA]</scope>
    <source>
        <strain evidence="2">IGS</strain>
    </source>
</reference>
<dbReference type="Proteomes" id="UP000037178">
    <property type="component" value="Unassembled WGS sequence"/>
</dbReference>
<evidence type="ECO:0000313" key="3">
    <source>
        <dbReference type="Proteomes" id="UP000037178"/>
    </source>
</evidence>
<dbReference type="GO" id="GO:0005524">
    <property type="term" value="F:ATP binding"/>
    <property type="evidence" value="ECO:0007669"/>
    <property type="project" value="InterPro"/>
</dbReference>
<evidence type="ECO:0000259" key="1">
    <source>
        <dbReference type="Pfam" id="PF03796"/>
    </source>
</evidence>
<dbReference type="InterPro" id="IPR027417">
    <property type="entry name" value="P-loop_NTPase"/>
</dbReference>
<protein>
    <submittedName>
        <fullName evidence="2">Replicative DNA helicase</fullName>
        <ecNumber evidence="2">3.6.1.-</ecNumber>
    </submittedName>
</protein>
<dbReference type="EC" id="3.6.1.-" evidence="2"/>
<dbReference type="SUPFAM" id="SSF52540">
    <property type="entry name" value="P-loop containing nucleoside triphosphate hydrolases"/>
    <property type="match status" value="1"/>
</dbReference>
<dbReference type="PANTHER" id="PTHR30153">
    <property type="entry name" value="REPLICATIVE DNA HELICASE DNAB"/>
    <property type="match status" value="1"/>
</dbReference>
<keyword evidence="3" id="KW-1185">Reference proteome</keyword>
<dbReference type="Pfam" id="PF03796">
    <property type="entry name" value="DnaB_C"/>
    <property type="match status" value="1"/>
</dbReference>
<keyword evidence="2" id="KW-0347">Helicase</keyword>
<dbReference type="OrthoDB" id="7357206at2"/>
<dbReference type="NCBIfam" id="NF004629">
    <property type="entry name" value="PRK05973.1"/>
    <property type="match status" value="1"/>
</dbReference>
<keyword evidence="2" id="KW-0547">Nucleotide-binding</keyword>
<dbReference type="AlphaFoldDB" id="A0A0J9GY51"/>
<dbReference type="PATRIC" id="fig|1675527.3.peg.3532"/>
<organism evidence="2 3">
    <name type="scientific">Candidatus Rhodobacter oscarellae</name>
    <dbReference type="NCBI Taxonomy" id="1675527"/>
    <lineage>
        <taxon>Bacteria</taxon>
        <taxon>Pseudomonadati</taxon>
        <taxon>Pseudomonadota</taxon>
        <taxon>Alphaproteobacteria</taxon>
        <taxon>Rhodobacterales</taxon>
        <taxon>Rhodobacter group</taxon>
        <taxon>Rhodobacter</taxon>
    </lineage>
</organism>
<dbReference type="GO" id="GO:0016787">
    <property type="term" value="F:hydrolase activity"/>
    <property type="evidence" value="ECO:0007669"/>
    <property type="project" value="UniProtKB-KW"/>
</dbReference>
<dbReference type="RefSeq" id="WP_049644014.1">
    <property type="nucleotide sequence ID" value="NZ_LFTY01000002.1"/>
</dbReference>
<evidence type="ECO:0000313" key="2">
    <source>
        <dbReference type="EMBL" id="KMW58403.1"/>
    </source>
</evidence>
<dbReference type="STRING" id="1675527.AIOL_003376"/>
<accession>A0A0J9GY51</accession>
<keyword evidence="2" id="KW-0067">ATP-binding</keyword>
<dbReference type="GO" id="GO:0006260">
    <property type="term" value="P:DNA replication"/>
    <property type="evidence" value="ECO:0007669"/>
    <property type="project" value="InterPro"/>
</dbReference>
<comment type="caution">
    <text evidence="2">The sequence shown here is derived from an EMBL/GenBank/DDBJ whole genome shotgun (WGS) entry which is preliminary data.</text>
</comment>
<keyword evidence="2" id="KW-0378">Hydrolase</keyword>
<feature type="domain" description="SF4 helicase" evidence="1">
    <location>
        <begin position="57"/>
        <end position="108"/>
    </location>
</feature>
<gene>
    <name evidence="2" type="ORF">AIOL_003376</name>
</gene>
<dbReference type="PANTHER" id="PTHR30153:SF2">
    <property type="entry name" value="REPLICATIVE DNA HELICASE"/>
    <property type="match status" value="1"/>
</dbReference>
<dbReference type="GO" id="GO:0003678">
    <property type="term" value="F:DNA helicase activity"/>
    <property type="evidence" value="ECO:0007669"/>
    <property type="project" value="InterPro"/>
</dbReference>
<dbReference type="InterPro" id="IPR007694">
    <property type="entry name" value="DNA_helicase_DnaB-like_C"/>
</dbReference>